<evidence type="ECO:0000256" key="1">
    <source>
        <dbReference type="SAM" id="MobiDB-lite"/>
    </source>
</evidence>
<accession>A0A426YDG8</accession>
<comment type="caution">
    <text evidence="2">The sequence shown here is derived from an EMBL/GenBank/DDBJ whole genome shotgun (WGS) entry which is preliminary data.</text>
</comment>
<evidence type="ECO:0000313" key="2">
    <source>
        <dbReference type="EMBL" id="RRT49743.1"/>
    </source>
</evidence>
<organism evidence="2 3">
    <name type="scientific">Ensete ventricosum</name>
    <name type="common">Abyssinian banana</name>
    <name type="synonym">Musa ensete</name>
    <dbReference type="NCBI Taxonomy" id="4639"/>
    <lineage>
        <taxon>Eukaryota</taxon>
        <taxon>Viridiplantae</taxon>
        <taxon>Streptophyta</taxon>
        <taxon>Embryophyta</taxon>
        <taxon>Tracheophyta</taxon>
        <taxon>Spermatophyta</taxon>
        <taxon>Magnoliopsida</taxon>
        <taxon>Liliopsida</taxon>
        <taxon>Zingiberales</taxon>
        <taxon>Musaceae</taxon>
        <taxon>Ensete</taxon>
    </lineage>
</organism>
<proteinExistence type="predicted"/>
<gene>
    <name evidence="2" type="ORF">B296_00052176</name>
</gene>
<sequence length="145" mass="16670">MESPPTTMPEMLQRANQYVTTEALVAEKRRDQKRSWVESSRGPSPIREKGLLKAPNPMRNPGCDHGHYCRFHRDYMHDTKECYDLKNQIEDLIRRGHLDHFVRRPRELSLRPKGPIEKQIDVIVGGSATGSDSSSARRAYARAEV</sequence>
<dbReference type="EMBL" id="AMZH03013143">
    <property type="protein sequence ID" value="RRT49743.1"/>
    <property type="molecule type" value="Genomic_DNA"/>
</dbReference>
<evidence type="ECO:0008006" key="4">
    <source>
        <dbReference type="Google" id="ProtNLM"/>
    </source>
</evidence>
<dbReference type="Proteomes" id="UP000287651">
    <property type="component" value="Unassembled WGS sequence"/>
</dbReference>
<dbReference type="AlphaFoldDB" id="A0A426YDG8"/>
<feature type="region of interest" description="Disordered" evidence="1">
    <location>
        <begin position="126"/>
        <end position="145"/>
    </location>
</feature>
<reference evidence="2 3" key="1">
    <citation type="journal article" date="2014" name="Agronomy (Basel)">
        <title>A Draft Genome Sequence for Ensete ventricosum, the Drought-Tolerant Tree Against Hunger.</title>
        <authorList>
            <person name="Harrison J."/>
            <person name="Moore K.A."/>
            <person name="Paszkiewicz K."/>
            <person name="Jones T."/>
            <person name="Grant M."/>
            <person name="Ambacheew D."/>
            <person name="Muzemil S."/>
            <person name="Studholme D.J."/>
        </authorList>
    </citation>
    <scope>NUCLEOTIDE SEQUENCE [LARGE SCALE GENOMIC DNA]</scope>
</reference>
<feature type="region of interest" description="Disordered" evidence="1">
    <location>
        <begin position="29"/>
        <end position="59"/>
    </location>
</feature>
<protein>
    <recommendedName>
        <fullName evidence="4">Reverse transcriptase domain-containing protein</fullName>
    </recommendedName>
</protein>
<name>A0A426YDG8_ENSVE</name>
<feature type="compositionally biased region" description="Low complexity" evidence="1">
    <location>
        <begin position="126"/>
        <end position="138"/>
    </location>
</feature>
<evidence type="ECO:0000313" key="3">
    <source>
        <dbReference type="Proteomes" id="UP000287651"/>
    </source>
</evidence>